<organism evidence="2 3">
    <name type="scientific">Enhydrobacter aerosaccus</name>
    <dbReference type="NCBI Taxonomy" id="225324"/>
    <lineage>
        <taxon>Bacteria</taxon>
        <taxon>Pseudomonadati</taxon>
        <taxon>Pseudomonadota</taxon>
        <taxon>Alphaproteobacteria</taxon>
        <taxon>Hyphomicrobiales</taxon>
        <taxon>Enhydrobacter</taxon>
    </lineage>
</organism>
<evidence type="ECO:0000313" key="3">
    <source>
        <dbReference type="Proteomes" id="UP000190092"/>
    </source>
</evidence>
<reference evidence="3" key="1">
    <citation type="submission" date="2017-02" db="EMBL/GenBank/DDBJ databases">
        <authorList>
            <person name="Varghese N."/>
            <person name="Submissions S."/>
        </authorList>
    </citation>
    <scope>NUCLEOTIDE SEQUENCE [LARGE SCALE GENOMIC DNA]</scope>
    <source>
        <strain evidence="3">ATCC 27094</strain>
    </source>
</reference>
<dbReference type="CDD" id="cd04301">
    <property type="entry name" value="NAT_SF"/>
    <property type="match status" value="1"/>
</dbReference>
<accession>A0A1T4K4B1</accession>
<dbReference type="EMBL" id="FUWJ01000001">
    <property type="protein sequence ID" value="SJZ37268.1"/>
    <property type="molecule type" value="Genomic_DNA"/>
</dbReference>
<dbReference type="SUPFAM" id="SSF55729">
    <property type="entry name" value="Acyl-CoA N-acyltransferases (Nat)"/>
    <property type="match status" value="1"/>
</dbReference>
<dbReference type="Gene3D" id="3.40.630.30">
    <property type="match status" value="1"/>
</dbReference>
<evidence type="ECO:0000259" key="1">
    <source>
        <dbReference type="PROSITE" id="PS51186"/>
    </source>
</evidence>
<sequence length="158" mass="17661">MPGRNEEAKAHAMTVVTLREVTAATVRAICALETAQEQKRFVAPNAVSIAQAYFEPRAIFRAIYAEEIPVGFVMWRTADEAETAYLWRFMIDRNHQGKGYGERAIAQLTDLLRDTGYRRLTTSVVLGCGGPIDFYQSRGFVETGATTTNGERVLLRIL</sequence>
<dbReference type="PROSITE" id="PS51186">
    <property type="entry name" value="GNAT"/>
    <property type="match status" value="1"/>
</dbReference>
<keyword evidence="3" id="KW-1185">Reference proteome</keyword>
<name>A0A1T4K4B1_9HYPH</name>
<dbReference type="InterPro" id="IPR000182">
    <property type="entry name" value="GNAT_dom"/>
</dbReference>
<dbReference type="STRING" id="225324.SAMN02745126_00701"/>
<dbReference type="InterPro" id="IPR016181">
    <property type="entry name" value="Acyl_CoA_acyltransferase"/>
</dbReference>
<dbReference type="Pfam" id="PF00583">
    <property type="entry name" value="Acetyltransf_1"/>
    <property type="match status" value="1"/>
</dbReference>
<gene>
    <name evidence="2" type="ORF">SAMN02745126_00701</name>
</gene>
<dbReference type="AlphaFoldDB" id="A0A1T4K4B1"/>
<evidence type="ECO:0000313" key="2">
    <source>
        <dbReference type="EMBL" id="SJZ37268.1"/>
    </source>
</evidence>
<dbReference type="GO" id="GO:0016747">
    <property type="term" value="F:acyltransferase activity, transferring groups other than amino-acyl groups"/>
    <property type="evidence" value="ECO:0007669"/>
    <property type="project" value="InterPro"/>
</dbReference>
<protein>
    <submittedName>
        <fullName evidence="2">Diamine N-acetyltransferase</fullName>
    </submittedName>
</protein>
<keyword evidence="2" id="KW-0808">Transferase</keyword>
<dbReference type="Proteomes" id="UP000190092">
    <property type="component" value="Unassembled WGS sequence"/>
</dbReference>
<proteinExistence type="predicted"/>
<feature type="domain" description="N-acetyltransferase" evidence="1">
    <location>
        <begin position="16"/>
        <end position="158"/>
    </location>
</feature>